<dbReference type="Gene3D" id="1.10.230.10">
    <property type="entry name" value="Cytochrome P450-Terp, domain 2"/>
    <property type="match status" value="1"/>
</dbReference>
<dbReference type="InterPro" id="IPR016142">
    <property type="entry name" value="Citrate_synth-like_lrg_a-sub"/>
</dbReference>
<dbReference type="Gene3D" id="1.10.580.10">
    <property type="entry name" value="Citrate Synthase, domain 1"/>
    <property type="match status" value="1"/>
</dbReference>
<reference evidence="6 7" key="1">
    <citation type="submission" date="2018-02" db="EMBL/GenBank/DDBJ databases">
        <title>The genomes of Aspergillus section Nigri reveals drivers in fungal speciation.</title>
        <authorList>
            <consortium name="DOE Joint Genome Institute"/>
            <person name="Vesth T.C."/>
            <person name="Nybo J."/>
            <person name="Theobald S."/>
            <person name="Brandl J."/>
            <person name="Frisvad J.C."/>
            <person name="Nielsen K.F."/>
            <person name="Lyhne E.K."/>
            <person name="Kogle M.E."/>
            <person name="Kuo A."/>
            <person name="Riley R."/>
            <person name="Clum A."/>
            <person name="Nolan M."/>
            <person name="Lipzen A."/>
            <person name="Salamov A."/>
            <person name="Henrissat B."/>
            <person name="Wiebenga A."/>
            <person name="De vries R.P."/>
            <person name="Grigoriev I.V."/>
            <person name="Mortensen U.H."/>
            <person name="Andersen M.R."/>
            <person name="Baker S.E."/>
        </authorList>
    </citation>
    <scope>NUCLEOTIDE SEQUENCE [LARGE SCALE GENOMIC DNA]</scope>
    <source>
        <strain evidence="6 7">CBS 114.80</strain>
    </source>
</reference>
<feature type="active site" evidence="4">
    <location>
        <position position="365"/>
    </location>
</feature>
<evidence type="ECO:0000256" key="3">
    <source>
        <dbReference type="PIRNR" id="PIRNR001369"/>
    </source>
</evidence>
<dbReference type="GO" id="GO:0005759">
    <property type="term" value="C:mitochondrial matrix"/>
    <property type="evidence" value="ECO:0007669"/>
    <property type="project" value="TreeGrafter"/>
</dbReference>
<comment type="similarity">
    <text evidence="1 3 5">Belongs to the citrate synthase family.</text>
</comment>
<dbReference type="InterPro" id="IPR002020">
    <property type="entry name" value="Citrate_synthase"/>
</dbReference>
<gene>
    <name evidence="6" type="ORF">BP00DRAFT_436006</name>
</gene>
<dbReference type="Pfam" id="PF00285">
    <property type="entry name" value="Citrate_synt"/>
    <property type="match status" value="1"/>
</dbReference>
<dbReference type="EMBL" id="KZ825502">
    <property type="protein sequence ID" value="PYI31474.1"/>
    <property type="molecule type" value="Genomic_DNA"/>
</dbReference>
<dbReference type="InterPro" id="IPR036969">
    <property type="entry name" value="Citrate_synthase_sf"/>
</dbReference>
<dbReference type="Proteomes" id="UP000248817">
    <property type="component" value="Unassembled WGS sequence"/>
</dbReference>
<evidence type="ECO:0000256" key="4">
    <source>
        <dbReference type="PIRSR" id="PIRSR001369-1"/>
    </source>
</evidence>
<evidence type="ECO:0000256" key="1">
    <source>
        <dbReference type="ARBA" id="ARBA00010566"/>
    </source>
</evidence>
<evidence type="ECO:0000313" key="6">
    <source>
        <dbReference type="EMBL" id="PYI31474.1"/>
    </source>
</evidence>
<dbReference type="PROSITE" id="PS00480">
    <property type="entry name" value="CITRATE_SYNTHASE"/>
    <property type="match status" value="1"/>
</dbReference>
<feature type="active site" evidence="4">
    <location>
        <position position="421"/>
    </location>
</feature>
<dbReference type="GO" id="GO:0046912">
    <property type="term" value="F:acyltransferase activity, acyl groups converted into alkyl on transfer"/>
    <property type="evidence" value="ECO:0007669"/>
    <property type="project" value="InterPro"/>
</dbReference>
<dbReference type="GO" id="GO:0005975">
    <property type="term" value="P:carbohydrate metabolic process"/>
    <property type="evidence" value="ECO:0007669"/>
    <property type="project" value="TreeGrafter"/>
</dbReference>
<accession>A0A2V5IB63</accession>
<evidence type="ECO:0000313" key="7">
    <source>
        <dbReference type="Proteomes" id="UP000248817"/>
    </source>
</evidence>
<dbReference type="SUPFAM" id="SSF48256">
    <property type="entry name" value="Citrate synthase"/>
    <property type="match status" value="1"/>
</dbReference>
<dbReference type="InterPro" id="IPR024176">
    <property type="entry name" value="Citrate_synthase_bac-typ"/>
</dbReference>
<protein>
    <recommendedName>
        <fullName evidence="3 5">Citrate synthase</fullName>
    </recommendedName>
</protein>
<sequence length="480" mass="53602">MVATLIRFLLVWKRLVYSYFSLAVIWCHEALGRTAVGPAHGSLTVTDNRTKRTYHLRIVHNAVRALDFRQITAAQPGADFADHFDSGLRILDKGYLNTACMESSITLIDGKRGYIQYRNHSIDKLFENNDYEEVIYLLIWGKLPTPSQKQTFRRKLAKEMKAPQCVVDVIKVFPPDSLTFPMILAGLAAYASADEGTRATHSQGEPQYLGKGQAVDEAVIRTLAILATTVALVYCHKRGREFQAPQPEGSFIGNVLLMMGVVEPQRRGRAPQPNQKVEQCFQRLWVLYADHEMTNSTAAFLHAASTLTDPLSCCVTGIVSAYGPLHGGAIDLAYQGFEKVGIPANVPTLIAAVKAKKQRLFGYGHRIYKVVDPRTKFIRRLMDEYHDQLQANPLLQVALEIDRVASEDPYFTSRNLKANADLYGCFLYTALGFETDIIVAMASLSRTPGVLAHWREAMGQAPGLWRPQQIFTGAIEPVRE</sequence>
<evidence type="ECO:0000256" key="2">
    <source>
        <dbReference type="ARBA" id="ARBA00022679"/>
    </source>
</evidence>
<dbReference type="InterPro" id="IPR016143">
    <property type="entry name" value="Citrate_synth-like_sm_a-sub"/>
</dbReference>
<dbReference type="AlphaFoldDB" id="A0A2V5IB63"/>
<dbReference type="GO" id="GO:0006099">
    <property type="term" value="P:tricarboxylic acid cycle"/>
    <property type="evidence" value="ECO:0007669"/>
    <property type="project" value="InterPro"/>
</dbReference>
<evidence type="ECO:0000256" key="5">
    <source>
        <dbReference type="RuleBase" id="RU000441"/>
    </source>
</evidence>
<proteinExistence type="inferred from homology"/>
<dbReference type="InterPro" id="IPR019810">
    <property type="entry name" value="Citrate_synthase_AS"/>
</dbReference>
<dbReference type="PANTHER" id="PTHR11739">
    <property type="entry name" value="CITRATE SYNTHASE"/>
    <property type="match status" value="1"/>
</dbReference>
<organism evidence="6 7">
    <name type="scientific">Aspergillus indologenus CBS 114.80</name>
    <dbReference type="NCBI Taxonomy" id="1450541"/>
    <lineage>
        <taxon>Eukaryota</taxon>
        <taxon>Fungi</taxon>
        <taxon>Dikarya</taxon>
        <taxon>Ascomycota</taxon>
        <taxon>Pezizomycotina</taxon>
        <taxon>Eurotiomycetes</taxon>
        <taxon>Eurotiomycetidae</taxon>
        <taxon>Eurotiales</taxon>
        <taxon>Aspergillaceae</taxon>
        <taxon>Aspergillus</taxon>
        <taxon>Aspergillus subgen. Circumdati</taxon>
    </lineage>
</organism>
<keyword evidence="7" id="KW-1185">Reference proteome</keyword>
<dbReference type="PIRSF" id="PIRSF001369">
    <property type="entry name" value="Citrate_synth"/>
    <property type="match status" value="1"/>
</dbReference>
<dbReference type="PANTHER" id="PTHR11739:SF4">
    <property type="entry name" value="CITRATE SYNTHASE, PEROXISOMAL"/>
    <property type="match status" value="1"/>
</dbReference>
<name>A0A2V5IB63_9EURO</name>
<keyword evidence="2 3" id="KW-0808">Transferase</keyword>
<dbReference type="PRINTS" id="PR00143">
    <property type="entry name" value="CITRTSNTHASE"/>
</dbReference>